<evidence type="ECO:0000256" key="1">
    <source>
        <dbReference type="ARBA" id="ARBA00009922"/>
    </source>
</evidence>
<keyword evidence="5 13" id="KW-0067">ATP-binding</keyword>
<dbReference type="Pfam" id="PF00580">
    <property type="entry name" value="UvrD-helicase"/>
    <property type="match status" value="1"/>
</dbReference>
<evidence type="ECO:0000256" key="7">
    <source>
        <dbReference type="ARBA" id="ARBA00023235"/>
    </source>
</evidence>
<comment type="catalytic activity">
    <reaction evidence="9">
        <text>Couples ATP hydrolysis with the unwinding of duplex DNA by translocating in the 3'-5' direction.</text>
        <dbReference type="EC" id="5.6.2.4"/>
    </reaction>
</comment>
<name>A0A1I5Q1B9_9SPHN</name>
<keyword evidence="4 13" id="KW-0347">Helicase</keyword>
<dbReference type="Proteomes" id="UP000199331">
    <property type="component" value="Unassembled WGS sequence"/>
</dbReference>
<dbReference type="GO" id="GO:0016887">
    <property type="term" value="F:ATP hydrolysis activity"/>
    <property type="evidence" value="ECO:0007669"/>
    <property type="project" value="RHEA"/>
</dbReference>
<dbReference type="FunFam" id="1.10.486.10:FF:000003">
    <property type="entry name" value="ATP-dependent DNA helicase"/>
    <property type="match status" value="1"/>
</dbReference>
<dbReference type="PANTHER" id="PTHR11070">
    <property type="entry name" value="UVRD / RECB / PCRA DNA HELICASE FAMILY MEMBER"/>
    <property type="match status" value="1"/>
</dbReference>
<keyword evidence="3 13" id="KW-0378">Hydrolase</keyword>
<evidence type="ECO:0000256" key="4">
    <source>
        <dbReference type="ARBA" id="ARBA00022806"/>
    </source>
</evidence>
<dbReference type="InterPro" id="IPR000212">
    <property type="entry name" value="DNA_helicase_UvrD/REP"/>
</dbReference>
<evidence type="ECO:0000256" key="8">
    <source>
        <dbReference type="ARBA" id="ARBA00025289"/>
    </source>
</evidence>
<evidence type="ECO:0000256" key="5">
    <source>
        <dbReference type="ARBA" id="ARBA00022840"/>
    </source>
</evidence>
<dbReference type="InterPro" id="IPR027417">
    <property type="entry name" value="P-loop_NTPase"/>
</dbReference>
<dbReference type="OrthoDB" id="9806690at2"/>
<dbReference type="Pfam" id="PF13361">
    <property type="entry name" value="UvrD_C"/>
    <property type="match status" value="1"/>
</dbReference>
<dbReference type="GO" id="GO:0033202">
    <property type="term" value="C:DNA helicase complex"/>
    <property type="evidence" value="ECO:0007669"/>
    <property type="project" value="TreeGrafter"/>
</dbReference>
<dbReference type="PROSITE" id="PS51198">
    <property type="entry name" value="UVRD_HELICASE_ATP_BIND"/>
    <property type="match status" value="1"/>
</dbReference>
<dbReference type="GO" id="GO:0005829">
    <property type="term" value="C:cytosol"/>
    <property type="evidence" value="ECO:0007669"/>
    <property type="project" value="TreeGrafter"/>
</dbReference>
<comment type="similarity">
    <text evidence="1">Belongs to the helicase family. UvrD subfamily.</text>
</comment>
<dbReference type="Gene3D" id="1.10.486.10">
    <property type="entry name" value="PCRA, domain 4"/>
    <property type="match status" value="1"/>
</dbReference>
<gene>
    <name evidence="16" type="ORF">SAMN04488060_2693</name>
</gene>
<keyword evidence="2 13" id="KW-0547">Nucleotide-binding</keyword>
<evidence type="ECO:0000256" key="10">
    <source>
        <dbReference type="ARBA" id="ARBA00034808"/>
    </source>
</evidence>
<dbReference type="FunFam" id="3.40.50.300:FF:001890">
    <property type="entry name" value="DNA helicase"/>
    <property type="match status" value="1"/>
</dbReference>
<feature type="domain" description="UvrD-like helicase C-terminal" evidence="15">
    <location>
        <begin position="303"/>
        <end position="570"/>
    </location>
</feature>
<dbReference type="GO" id="GO:0000725">
    <property type="term" value="P:recombinational repair"/>
    <property type="evidence" value="ECO:0007669"/>
    <property type="project" value="TreeGrafter"/>
</dbReference>
<reference evidence="17" key="1">
    <citation type="submission" date="2016-10" db="EMBL/GenBank/DDBJ databases">
        <authorList>
            <person name="Varghese N."/>
            <person name="Submissions S."/>
        </authorList>
    </citation>
    <scope>NUCLEOTIDE SEQUENCE [LARGE SCALE GENOMIC DNA]</scope>
    <source>
        <strain evidence="17">CGMCC 1.7715</strain>
    </source>
</reference>
<dbReference type="GO" id="GO:0043138">
    <property type="term" value="F:3'-5' DNA helicase activity"/>
    <property type="evidence" value="ECO:0007669"/>
    <property type="project" value="UniProtKB-EC"/>
</dbReference>
<dbReference type="Gene3D" id="3.40.50.300">
    <property type="entry name" value="P-loop containing nucleotide triphosphate hydrolases"/>
    <property type="match status" value="2"/>
</dbReference>
<dbReference type="InterPro" id="IPR014017">
    <property type="entry name" value="DNA_helicase_UvrD-like_C"/>
</dbReference>
<dbReference type="STRING" id="604088.SAMN04488060_2693"/>
<comment type="catalytic activity">
    <reaction evidence="12">
        <text>ATP + H2O = ADP + phosphate + H(+)</text>
        <dbReference type="Rhea" id="RHEA:13065"/>
        <dbReference type="ChEBI" id="CHEBI:15377"/>
        <dbReference type="ChEBI" id="CHEBI:15378"/>
        <dbReference type="ChEBI" id="CHEBI:30616"/>
        <dbReference type="ChEBI" id="CHEBI:43474"/>
        <dbReference type="ChEBI" id="CHEBI:456216"/>
        <dbReference type="EC" id="5.6.2.4"/>
    </reaction>
</comment>
<dbReference type="GO" id="GO:0003677">
    <property type="term" value="F:DNA binding"/>
    <property type="evidence" value="ECO:0007669"/>
    <property type="project" value="UniProtKB-KW"/>
</dbReference>
<keyword evidence="6" id="KW-0238">DNA-binding</keyword>
<feature type="binding site" evidence="13">
    <location>
        <begin position="42"/>
        <end position="49"/>
    </location>
    <ligand>
        <name>ATP</name>
        <dbReference type="ChEBI" id="CHEBI:30616"/>
    </ligand>
</feature>
<proteinExistence type="inferred from homology"/>
<dbReference type="EC" id="5.6.2.4" evidence="10"/>
<evidence type="ECO:0000256" key="9">
    <source>
        <dbReference type="ARBA" id="ARBA00034617"/>
    </source>
</evidence>
<sequence>MTTPPSPQDLTEDRDVPAYAAMLNEPQRQAVLTTEGPVLMLAGAGTGKTAALTARLAHLIATRRAWPSEILCVTFTNKAAREMRERVGRHIGDAVEGMPWLGTFHSIGAKMLRRHAELVGLKSNYTILDTDDQLRLLKQLIRDQELDEKRWPARQLAALIDRWKNRGLNPGDLDAVENEAYANGRGTQFYKLYQDRLKALNACDFGDLLLHMLNIFRQHHDVLAQYQKRFKYILVDEYQDTNQVQYLWLRLLAQERKNICVVGDDDQSIYSWRGAEVANILKFEKDFPGAAVVKLEQNYRSTPQILAAASGLINANSERLGKTLWTELPSGEKVRVVGVWDGPEEARRVGEAIERLESEGAPLDEIAILVRAQYQTREFEDRFIQIGLNYRIVGGFRFYERAEIRDMLAYLRVISQPADDLAFERIYNQPKRGLGAKTLEVMQRHARRTQAPLAAASLDLAETDELPARARNTLVGLLSQFVHWREQSEKVTPSELLRIVVAESGYEEMLQKDRSAESAGRLENLTELARAMEDYETLGDFLEHVGLVMDNDRANDGEKITIMTMHAAKGLEFDHVFLPGWEEGVFPSQRAIDEGGLASLEEERRLAYVAITRAKRRCTIYHAANRRIYGQWTSSIPSRFIEELPDDYVESETTMSGGASLWRANWTENEDPFAHVSSNRPGRSSVRGPGWQRALASGYDTTPKRLAEPGKSAASFAAKPRTDVAVGARVFHDKFGYGYVMDQEGNKLTIEFETSGEKRVLDSFVKPVSD</sequence>
<dbReference type="FunFam" id="1.10.10.160:FF:000001">
    <property type="entry name" value="ATP-dependent DNA helicase"/>
    <property type="match status" value="1"/>
</dbReference>
<evidence type="ECO:0000256" key="13">
    <source>
        <dbReference type="PROSITE-ProRule" id="PRU00560"/>
    </source>
</evidence>
<dbReference type="SUPFAM" id="SSF52540">
    <property type="entry name" value="P-loop containing nucleoside triphosphate hydrolases"/>
    <property type="match status" value="1"/>
</dbReference>
<dbReference type="InterPro" id="IPR014016">
    <property type="entry name" value="UvrD-like_ATP-bd"/>
</dbReference>
<comment type="function">
    <text evidence="8">Has both ATPase and helicase activities. Unwinds DNA duplexes with 3' to 5' polarity with respect to the bound strand and initiates unwinding most effectively when a single-stranded region is present. Involved in the post-incision events of nucleotide excision repair and methyl-directed mismatch repair.</text>
</comment>
<dbReference type="RefSeq" id="WP_090482888.1">
    <property type="nucleotide sequence ID" value="NZ_FOWZ01000005.1"/>
</dbReference>
<evidence type="ECO:0000259" key="15">
    <source>
        <dbReference type="PROSITE" id="PS51217"/>
    </source>
</evidence>
<dbReference type="PROSITE" id="PS51217">
    <property type="entry name" value="UVRD_HELICASE_CTER"/>
    <property type="match status" value="1"/>
</dbReference>
<feature type="domain" description="UvrD-like helicase ATP-binding" evidence="14">
    <location>
        <begin position="21"/>
        <end position="302"/>
    </location>
</feature>
<evidence type="ECO:0000256" key="2">
    <source>
        <dbReference type="ARBA" id="ARBA00022741"/>
    </source>
</evidence>
<evidence type="ECO:0000313" key="16">
    <source>
        <dbReference type="EMBL" id="SFP40015.1"/>
    </source>
</evidence>
<dbReference type="Gene3D" id="1.10.10.160">
    <property type="match status" value="1"/>
</dbReference>
<protein>
    <recommendedName>
        <fullName evidence="10">DNA 3'-5' helicase</fullName>
        <ecNumber evidence="10">5.6.2.4</ecNumber>
    </recommendedName>
    <alternativeName>
        <fullName evidence="11">DNA 3'-5' helicase II</fullName>
    </alternativeName>
</protein>
<dbReference type="CDD" id="cd18807">
    <property type="entry name" value="SF1_C_UvrD"/>
    <property type="match status" value="1"/>
</dbReference>
<dbReference type="GO" id="GO:0005524">
    <property type="term" value="F:ATP binding"/>
    <property type="evidence" value="ECO:0007669"/>
    <property type="project" value="UniProtKB-UniRule"/>
</dbReference>
<dbReference type="CDD" id="cd17932">
    <property type="entry name" value="DEXQc_UvrD"/>
    <property type="match status" value="1"/>
</dbReference>
<dbReference type="GO" id="GO:0009314">
    <property type="term" value="P:response to radiation"/>
    <property type="evidence" value="ECO:0007669"/>
    <property type="project" value="UniProtKB-ARBA"/>
</dbReference>
<evidence type="ECO:0000256" key="12">
    <source>
        <dbReference type="ARBA" id="ARBA00048988"/>
    </source>
</evidence>
<dbReference type="EMBL" id="FOWZ01000005">
    <property type="protein sequence ID" value="SFP40015.1"/>
    <property type="molecule type" value="Genomic_DNA"/>
</dbReference>
<keyword evidence="17" id="KW-1185">Reference proteome</keyword>
<evidence type="ECO:0000256" key="3">
    <source>
        <dbReference type="ARBA" id="ARBA00022801"/>
    </source>
</evidence>
<accession>A0A1I5Q1B9</accession>
<evidence type="ECO:0000313" key="17">
    <source>
        <dbReference type="Proteomes" id="UP000199331"/>
    </source>
</evidence>
<evidence type="ECO:0000256" key="6">
    <source>
        <dbReference type="ARBA" id="ARBA00023125"/>
    </source>
</evidence>
<dbReference type="PANTHER" id="PTHR11070:SF2">
    <property type="entry name" value="ATP-DEPENDENT DNA HELICASE SRS2"/>
    <property type="match status" value="1"/>
</dbReference>
<organism evidence="16 17">
    <name type="scientific">Qipengyuania nanhaisediminis</name>
    <dbReference type="NCBI Taxonomy" id="604088"/>
    <lineage>
        <taxon>Bacteria</taxon>
        <taxon>Pseudomonadati</taxon>
        <taxon>Pseudomonadota</taxon>
        <taxon>Alphaproteobacteria</taxon>
        <taxon>Sphingomonadales</taxon>
        <taxon>Erythrobacteraceae</taxon>
        <taxon>Qipengyuania</taxon>
    </lineage>
</organism>
<evidence type="ECO:0000256" key="11">
    <source>
        <dbReference type="ARBA" id="ARBA00034923"/>
    </source>
</evidence>
<dbReference type="InterPro" id="IPR013986">
    <property type="entry name" value="DExx_box_DNA_helicase_dom_sf"/>
</dbReference>
<evidence type="ECO:0000259" key="14">
    <source>
        <dbReference type="PROSITE" id="PS51198"/>
    </source>
</evidence>
<keyword evidence="7" id="KW-0413">Isomerase</keyword>
<dbReference type="AlphaFoldDB" id="A0A1I5Q1B9"/>